<organism evidence="1 2">
    <name type="scientific">Grus japonensis</name>
    <name type="common">Japanese crane</name>
    <name type="synonym">Red-crowned crane</name>
    <dbReference type="NCBI Taxonomy" id="30415"/>
    <lineage>
        <taxon>Eukaryota</taxon>
        <taxon>Metazoa</taxon>
        <taxon>Chordata</taxon>
        <taxon>Craniata</taxon>
        <taxon>Vertebrata</taxon>
        <taxon>Euteleostomi</taxon>
        <taxon>Archelosauria</taxon>
        <taxon>Archosauria</taxon>
        <taxon>Dinosauria</taxon>
        <taxon>Saurischia</taxon>
        <taxon>Theropoda</taxon>
        <taxon>Coelurosauria</taxon>
        <taxon>Aves</taxon>
        <taxon>Neognathae</taxon>
        <taxon>Neoaves</taxon>
        <taxon>Gruiformes</taxon>
        <taxon>Gruidae</taxon>
        <taxon>Grus</taxon>
    </lineage>
</organism>
<proteinExistence type="predicted"/>
<name>A0ABC9X9J8_GRUJA</name>
<protein>
    <submittedName>
        <fullName evidence="1">Uncharacterized protein</fullName>
    </submittedName>
</protein>
<evidence type="ECO:0000313" key="1">
    <source>
        <dbReference type="EMBL" id="GAB0194224.1"/>
    </source>
</evidence>
<gene>
    <name evidence="1" type="ORF">GRJ2_001887700</name>
</gene>
<reference evidence="1 2" key="1">
    <citation type="submission" date="2024-06" db="EMBL/GenBank/DDBJ databases">
        <title>The draft genome of Grus japonensis, version 3.</title>
        <authorList>
            <person name="Nabeshima K."/>
            <person name="Suzuki S."/>
            <person name="Onuma M."/>
        </authorList>
    </citation>
    <scope>NUCLEOTIDE SEQUENCE [LARGE SCALE GENOMIC DNA]</scope>
    <source>
        <strain evidence="1 2">451A</strain>
    </source>
</reference>
<evidence type="ECO:0000313" key="2">
    <source>
        <dbReference type="Proteomes" id="UP001623348"/>
    </source>
</evidence>
<sequence length="83" mass="9173">MGVKVWLALSPLNRRTSFAADWTPLGNPAYAPNLPIMTIFTHDSCPVETELYQAHTSYTEAYVIQFCAVLLKGNALSDLKADL</sequence>
<dbReference type="Proteomes" id="UP001623348">
    <property type="component" value="Unassembled WGS sequence"/>
</dbReference>
<comment type="caution">
    <text evidence="1">The sequence shown here is derived from an EMBL/GenBank/DDBJ whole genome shotgun (WGS) entry which is preliminary data.</text>
</comment>
<accession>A0ABC9X9J8</accession>
<dbReference type="AlphaFoldDB" id="A0ABC9X9J8"/>
<dbReference type="EMBL" id="BAAFJT010000010">
    <property type="protein sequence ID" value="GAB0194224.1"/>
    <property type="molecule type" value="Genomic_DNA"/>
</dbReference>
<keyword evidence="2" id="KW-1185">Reference proteome</keyword>